<dbReference type="InterPro" id="IPR002641">
    <property type="entry name" value="PNPLA_dom"/>
</dbReference>
<dbReference type="Proteomes" id="UP000198816">
    <property type="component" value="Unassembled WGS sequence"/>
</dbReference>
<dbReference type="OrthoDB" id="9813090at2"/>
<keyword evidence="5" id="KW-1185">Reference proteome</keyword>
<keyword evidence="2" id="KW-1133">Transmembrane helix</keyword>
<evidence type="ECO:0000313" key="5">
    <source>
        <dbReference type="Proteomes" id="UP000198816"/>
    </source>
</evidence>
<feature type="transmembrane region" description="Helical" evidence="2">
    <location>
        <begin position="292"/>
        <end position="314"/>
    </location>
</feature>
<keyword evidence="1" id="KW-0443">Lipid metabolism</keyword>
<name>A0A1H2W462_THIRO</name>
<evidence type="ECO:0000256" key="1">
    <source>
        <dbReference type="ARBA" id="ARBA00023098"/>
    </source>
</evidence>
<gene>
    <name evidence="4" type="ORF">SAMN05421783_10834</name>
</gene>
<feature type="transmembrane region" description="Helical" evidence="2">
    <location>
        <begin position="357"/>
        <end position="381"/>
    </location>
</feature>
<feature type="transmembrane region" description="Helical" evidence="2">
    <location>
        <begin position="200"/>
        <end position="218"/>
    </location>
</feature>
<accession>A0A1H2W462</accession>
<dbReference type="GO" id="GO:0005829">
    <property type="term" value="C:cytosol"/>
    <property type="evidence" value="ECO:0007669"/>
    <property type="project" value="TreeGrafter"/>
</dbReference>
<dbReference type="RefSeq" id="WP_093030958.1">
    <property type="nucleotide sequence ID" value="NZ_FNNZ01000008.1"/>
</dbReference>
<dbReference type="GO" id="GO:0004623">
    <property type="term" value="F:phospholipase A2 activity"/>
    <property type="evidence" value="ECO:0007669"/>
    <property type="project" value="TreeGrafter"/>
</dbReference>
<dbReference type="InterPro" id="IPR016035">
    <property type="entry name" value="Acyl_Trfase/lysoPLipase"/>
</dbReference>
<dbReference type="Gene3D" id="3.40.1090.10">
    <property type="entry name" value="Cytosolic phospholipase A2 catalytic domain"/>
    <property type="match status" value="2"/>
</dbReference>
<keyword evidence="2" id="KW-0472">Membrane</keyword>
<feature type="domain" description="PNPLA" evidence="3">
    <location>
        <begin position="71"/>
        <end position="124"/>
    </location>
</feature>
<proteinExistence type="predicted"/>
<sequence>MTPQAQPAGYVDPIDREDLALTAHNEASTEQRLRAPFPVALEQAETDYVHAWRRQRGCDEPEVASDKRVGLALSGGGIRSATFALGAMQALAARGLLEKFDYLSTVSGGGYIGGALTWLLSKDAQGDGVPGPDAPHFGLGRDNFPFGTDDPRPDAARRADERQRRMLSYLREHGYYLTPGAGITVVSLLGIVLRGTFLNLIVWIPVYILFFLFGLWFFGHFNPGIEGMILLPMLMDIRGHAELFGFELFLWIGVLLLVLTVLGTLIYALLTGVRRENTMPGIARFWYASRRLVEHLGGMLLTAIVLFLLIGSLPAIGDHLKDSLKAVGPIAMLSGMGVSMRRFLTPQPNPLRPGPDVMANLGAALFLFGTLLVTYEIAFWLSYQELTVLAVSILMAVALSFGWLVNCNYISIHRFYRDRLMETFMPDIDRALDSRTGAALGADVARLADVVDSRNPRGPYHIINTNVVLADSRECVYRNRGGDNFILSPLYCGSNATGWCRTDVFCDGQMTLATAVAISGAAVNPNTGVGGTGLTRARLVSFIMALLNLRLGYWAGHPAPNKRPHHAPNHFRPGAYTAGNLLGLDLLGFNEHRSFLQLSDGGHFENIGVYELVRRRARLILVCDGGADGAFSFSDFQTTLRRIEQDFGVRIEALDDASPDFVVPAPAPAPMFPKDVGFSEQGHLVGCIIYPDDTRGWLIYLKATLTAAMSFKVKGYAAQHREFPHQSTADQFFDDVQFEAYRELGYRLAADMLDAKTPESAVGEGLPYCSDAATSTLADVVRASGA</sequence>
<evidence type="ECO:0000256" key="2">
    <source>
        <dbReference type="SAM" id="Phobius"/>
    </source>
</evidence>
<dbReference type="Pfam" id="PF01734">
    <property type="entry name" value="Patatin"/>
    <property type="match status" value="1"/>
</dbReference>
<dbReference type="GO" id="GO:0046475">
    <property type="term" value="P:glycerophospholipid catabolic process"/>
    <property type="evidence" value="ECO:0007669"/>
    <property type="project" value="TreeGrafter"/>
</dbReference>
<dbReference type="EMBL" id="FNNZ01000008">
    <property type="protein sequence ID" value="SDW75348.1"/>
    <property type="molecule type" value="Genomic_DNA"/>
</dbReference>
<keyword evidence="2" id="KW-0812">Transmembrane</keyword>
<reference evidence="5" key="1">
    <citation type="submission" date="2016-10" db="EMBL/GenBank/DDBJ databases">
        <authorList>
            <person name="Varghese N."/>
            <person name="Submissions S."/>
        </authorList>
    </citation>
    <scope>NUCLEOTIDE SEQUENCE [LARGE SCALE GENOMIC DNA]</scope>
    <source>
        <strain evidence="5">DSM 217</strain>
    </source>
</reference>
<evidence type="ECO:0000259" key="3">
    <source>
        <dbReference type="Pfam" id="PF01734"/>
    </source>
</evidence>
<dbReference type="AlphaFoldDB" id="A0A1H2W462"/>
<dbReference type="PANTHER" id="PTHR10728">
    <property type="entry name" value="CYTOSOLIC PHOSPHOLIPASE A2"/>
    <property type="match status" value="1"/>
</dbReference>
<protein>
    <submittedName>
        <fullName evidence="4">CDP-diglyceride synthetase</fullName>
    </submittedName>
</protein>
<feature type="transmembrane region" description="Helical" evidence="2">
    <location>
        <begin position="387"/>
        <end position="411"/>
    </location>
</feature>
<feature type="transmembrane region" description="Helical" evidence="2">
    <location>
        <begin position="248"/>
        <end position="271"/>
    </location>
</feature>
<dbReference type="STRING" id="1058.SAMN05421783_10834"/>
<feature type="transmembrane region" description="Helical" evidence="2">
    <location>
        <begin position="174"/>
        <end position="193"/>
    </location>
</feature>
<evidence type="ECO:0000313" key="4">
    <source>
        <dbReference type="EMBL" id="SDW75348.1"/>
    </source>
</evidence>
<organism evidence="4 5">
    <name type="scientific">Thiocapsa roseopersicina</name>
    <dbReference type="NCBI Taxonomy" id="1058"/>
    <lineage>
        <taxon>Bacteria</taxon>
        <taxon>Pseudomonadati</taxon>
        <taxon>Pseudomonadota</taxon>
        <taxon>Gammaproteobacteria</taxon>
        <taxon>Chromatiales</taxon>
        <taxon>Chromatiaceae</taxon>
        <taxon>Thiocapsa</taxon>
    </lineage>
</organism>
<dbReference type="PANTHER" id="PTHR10728:SF40">
    <property type="entry name" value="PATATIN FAMILY PROTEIN"/>
    <property type="match status" value="1"/>
</dbReference>
<dbReference type="SUPFAM" id="SSF52151">
    <property type="entry name" value="FabD/lysophospholipase-like"/>
    <property type="match status" value="1"/>
</dbReference>